<feature type="domain" description="Aldehyde dehydrogenase" evidence="5">
    <location>
        <begin position="23"/>
        <end position="479"/>
    </location>
</feature>
<dbReference type="PATRIC" id="fig|1073571.4.peg.3990"/>
<dbReference type="STRING" id="483937.AMQ84_09560"/>
<keyword evidence="2 4" id="KW-0560">Oxidoreductase</keyword>
<dbReference type="AlphaFoldDB" id="A0A0E3WHZ3"/>
<dbReference type="PANTHER" id="PTHR43353">
    <property type="entry name" value="SUCCINATE-SEMIALDEHYDE DEHYDROGENASE, MITOCHONDRIAL"/>
    <property type="match status" value="1"/>
</dbReference>
<dbReference type="InterPro" id="IPR016163">
    <property type="entry name" value="Ald_DH_C"/>
</dbReference>
<feature type="active site" evidence="3">
    <location>
        <position position="252"/>
    </location>
</feature>
<dbReference type="InterPro" id="IPR016160">
    <property type="entry name" value="Ald_DH_CS_CYS"/>
</dbReference>
<evidence type="ECO:0000313" key="6">
    <source>
        <dbReference type="EMBL" id="CQR56138.1"/>
    </source>
</evidence>
<dbReference type="Pfam" id="PF00171">
    <property type="entry name" value="Aldedh"/>
    <property type="match status" value="1"/>
</dbReference>
<comment type="similarity">
    <text evidence="1 4">Belongs to the aldehyde dehydrogenase family.</text>
</comment>
<dbReference type="PROSITE" id="PS00687">
    <property type="entry name" value="ALDEHYDE_DEHYDR_GLU"/>
    <property type="match status" value="1"/>
</dbReference>
<organism evidence="6 7">
    <name type="scientific">Paenibacillus riograndensis SBR5</name>
    <dbReference type="NCBI Taxonomy" id="1073571"/>
    <lineage>
        <taxon>Bacteria</taxon>
        <taxon>Bacillati</taxon>
        <taxon>Bacillota</taxon>
        <taxon>Bacilli</taxon>
        <taxon>Bacillales</taxon>
        <taxon>Paenibacillaceae</taxon>
        <taxon>Paenibacillus</taxon>
        <taxon>Paenibacillus sonchi group</taxon>
    </lineage>
</organism>
<reference evidence="7" key="1">
    <citation type="submission" date="2015-03" db="EMBL/GenBank/DDBJ databases">
        <authorList>
            <person name="Wibberg D."/>
        </authorList>
    </citation>
    <scope>NUCLEOTIDE SEQUENCE [LARGE SCALE GENOMIC DNA]</scope>
</reference>
<dbReference type="EC" id="1.2.1.79" evidence="6"/>
<dbReference type="InterPro" id="IPR050740">
    <property type="entry name" value="Aldehyde_DH_Superfamily"/>
</dbReference>
<dbReference type="GO" id="GO:0036243">
    <property type="term" value="F:succinate-semialdehyde dehydrogenase (NADP+) activity"/>
    <property type="evidence" value="ECO:0007669"/>
    <property type="project" value="UniProtKB-EC"/>
</dbReference>
<dbReference type="EMBL" id="LN831776">
    <property type="protein sequence ID" value="CQR56138.1"/>
    <property type="molecule type" value="Genomic_DNA"/>
</dbReference>
<evidence type="ECO:0000256" key="4">
    <source>
        <dbReference type="RuleBase" id="RU003345"/>
    </source>
</evidence>
<gene>
    <name evidence="6" type="primary">gabD</name>
    <name evidence="6" type="ORF">PRIO_3735</name>
</gene>
<accession>A0A0E3WHZ3</accession>
<dbReference type="RefSeq" id="WP_046503992.1">
    <property type="nucleotide sequence ID" value="NZ_LN831776.1"/>
</dbReference>
<dbReference type="Proteomes" id="UP000033163">
    <property type="component" value="Chromosome I"/>
</dbReference>
<evidence type="ECO:0000256" key="3">
    <source>
        <dbReference type="PROSITE-ProRule" id="PRU10007"/>
    </source>
</evidence>
<evidence type="ECO:0000256" key="2">
    <source>
        <dbReference type="ARBA" id="ARBA00023002"/>
    </source>
</evidence>
<dbReference type="GO" id="GO:0004777">
    <property type="term" value="F:succinate-semialdehyde dehydrogenase (NAD+) activity"/>
    <property type="evidence" value="ECO:0007669"/>
    <property type="project" value="TreeGrafter"/>
</dbReference>
<dbReference type="PANTHER" id="PTHR43353:SF5">
    <property type="entry name" value="SUCCINATE-SEMIALDEHYDE DEHYDROGENASE, MITOCHONDRIAL"/>
    <property type="match status" value="1"/>
</dbReference>
<dbReference type="Gene3D" id="3.40.605.10">
    <property type="entry name" value="Aldehyde Dehydrogenase, Chain A, domain 1"/>
    <property type="match status" value="1"/>
</dbReference>
<dbReference type="SUPFAM" id="SSF53720">
    <property type="entry name" value="ALDH-like"/>
    <property type="match status" value="1"/>
</dbReference>
<dbReference type="InterPro" id="IPR016161">
    <property type="entry name" value="Ald_DH/histidinol_DH"/>
</dbReference>
<protein>
    <submittedName>
        <fullName evidence="6">Succinate-semialdehyde dehydrogenase [NADP(+)] GabD</fullName>
        <ecNumber evidence="6">1.2.1.79</ecNumber>
    </submittedName>
</protein>
<proteinExistence type="inferred from homology"/>
<dbReference type="InterPro" id="IPR029510">
    <property type="entry name" value="Ald_DH_CS_GLU"/>
</dbReference>
<dbReference type="CDD" id="cd07103">
    <property type="entry name" value="ALDH_F5_SSADH_GabD"/>
    <property type="match status" value="1"/>
</dbReference>
<dbReference type="Gene3D" id="3.40.309.10">
    <property type="entry name" value="Aldehyde Dehydrogenase, Chain A, domain 2"/>
    <property type="match status" value="1"/>
</dbReference>
<name>A0A0E3WHZ3_9BACL</name>
<dbReference type="InterPro" id="IPR015590">
    <property type="entry name" value="Aldehyde_DH_dom"/>
</dbReference>
<evidence type="ECO:0000313" key="7">
    <source>
        <dbReference type="Proteomes" id="UP000033163"/>
    </source>
</evidence>
<dbReference type="KEGG" id="pri:PRIO_3735"/>
<sequence length="484" mass="51903">MQKTVLEEWNYNWVNGSKVQAAAHLEVWNPASGEMIARVPDLDPAEVVKAIDAASQAFPIWSAKPAPERSAVLEDWAARLLADRTALARLMTLEQGKPLSESLGEIEGAAAIIKWYAEEAKRSCGEIIPASNPNQQLLVYREPVGVAALITPMNFPAATVARKVAPALAAGCSLILKPAETTPLTAIAMFGHLMQTALPAGTANLVTGQPARTGEVLLADQRVSKISFTGSTRTGKHLMQQAASTVKRMSMELGGNSPVIIFPDADLDKAAQAVAANKFENCGQVCNGINVVYLHRDIKERFVQKLLPLVQGLRVGPGMQPGTDVGPLIDEKALAKVERLVRNAEREGAKVLLGGKSLKGAKYAGGNFYAPTLLDEVTDDMDIAQEEIFGPVAPVLTFDNEEEVLARVNVTRYGLAAYVFTGDFRRIHRMISGLEAGNIGINGTSLAYLQSPFGGVKESGIGREGGRQGLEEYTVLKYVAMTIS</sequence>
<dbReference type="GO" id="GO:0009450">
    <property type="term" value="P:gamma-aminobutyric acid catabolic process"/>
    <property type="evidence" value="ECO:0007669"/>
    <property type="project" value="TreeGrafter"/>
</dbReference>
<dbReference type="FunFam" id="3.40.309.10:FF:000004">
    <property type="entry name" value="Succinate-semialdehyde dehydrogenase I"/>
    <property type="match status" value="1"/>
</dbReference>
<evidence type="ECO:0000259" key="5">
    <source>
        <dbReference type="Pfam" id="PF00171"/>
    </source>
</evidence>
<dbReference type="PROSITE" id="PS00070">
    <property type="entry name" value="ALDEHYDE_DEHYDR_CYS"/>
    <property type="match status" value="1"/>
</dbReference>
<dbReference type="HOGENOM" id="CLU_005391_5_1_9"/>
<evidence type="ECO:0000256" key="1">
    <source>
        <dbReference type="ARBA" id="ARBA00009986"/>
    </source>
</evidence>
<dbReference type="InterPro" id="IPR016162">
    <property type="entry name" value="Ald_DH_N"/>
</dbReference>
<dbReference type="FunFam" id="3.40.605.10:FF:000005">
    <property type="entry name" value="Succinate-semialdehyde dehydrogenase I"/>
    <property type="match status" value="1"/>
</dbReference>